<accession>A0A7C0VAP9</accession>
<dbReference type="EMBL" id="DQWE01000031">
    <property type="protein sequence ID" value="HDI82289.1"/>
    <property type="molecule type" value="Genomic_DNA"/>
</dbReference>
<proteinExistence type="predicted"/>
<reference evidence="1" key="1">
    <citation type="journal article" date="2020" name="mSystems">
        <title>Genome- and Community-Level Interaction Insights into Carbon Utilization and Element Cycling Functions of Hydrothermarchaeota in Hydrothermal Sediment.</title>
        <authorList>
            <person name="Zhou Z."/>
            <person name="Liu Y."/>
            <person name="Xu W."/>
            <person name="Pan J."/>
            <person name="Luo Z.H."/>
            <person name="Li M."/>
        </authorList>
    </citation>
    <scope>NUCLEOTIDE SEQUENCE [LARGE SCALE GENOMIC DNA]</scope>
    <source>
        <strain evidence="1">HyVt-102</strain>
    </source>
</reference>
<organism evidence="1">
    <name type="scientific">candidate division WOR-3 bacterium</name>
    <dbReference type="NCBI Taxonomy" id="2052148"/>
    <lineage>
        <taxon>Bacteria</taxon>
        <taxon>Bacteria division WOR-3</taxon>
    </lineage>
</organism>
<evidence type="ECO:0000313" key="1">
    <source>
        <dbReference type="EMBL" id="HDI82289.1"/>
    </source>
</evidence>
<evidence type="ECO:0008006" key="2">
    <source>
        <dbReference type="Google" id="ProtNLM"/>
    </source>
</evidence>
<protein>
    <recommendedName>
        <fullName evidence="2">Metallopeptidase domain-containing protein</fullName>
    </recommendedName>
</protein>
<dbReference type="AlphaFoldDB" id="A0A7C0VAP9"/>
<gene>
    <name evidence="1" type="ORF">ENF18_00675</name>
</gene>
<comment type="caution">
    <text evidence="1">The sequence shown here is derived from an EMBL/GenBank/DDBJ whole genome shotgun (WGS) entry which is preliminary data.</text>
</comment>
<sequence>MSSPFIKDSTGKYLNASLRFLSSLKMPVYRRRLWKYDIYHLLRFFDIKLNDDAPIARISYRGFSKGIIEVNPEVLKMSDANLIYILTHELLHFSLMHFDNELLRSLPSRFFANVIADIEVNAFIDRHLDLTPDFTVKKVLKNMKVSRDFFFFFYLLSGKEILKKFKSLTAFIKRIKCSEVTDEDIRHWVSFKKKLMEPDIPVTIEEIIEESTYWIENMAKVKVIVFIDDFFSSPPPEITDQILSGLSKLFKRTTDTLNSPVQNEDNLKETIWKLGKILKKAISEDPRSRINRIQKMAKRSVVPSVYPSRREIFQIKRGIKPVFHKREIHDELYTQGKVHLYVDVSGSFMDFLPFILGLMYHLKDYIGTPIYQFSTTVEVFKWDEVRSGKIKTTYGTDFNAVVNHALKNRFSRIVAITDGEFVPIHRDLLERYRSIDGEIHFVLPEERKDEEYPRILKRLTVTKSITFVKTGGK</sequence>
<name>A0A7C0VAP9_UNCW3</name>
<dbReference type="Proteomes" id="UP000885847">
    <property type="component" value="Unassembled WGS sequence"/>
</dbReference>